<reference evidence="3 4" key="1">
    <citation type="submission" date="2025-04" db="UniProtKB">
        <authorList>
            <consortium name="RefSeq"/>
        </authorList>
    </citation>
    <scope>IDENTIFICATION</scope>
    <source>
        <tissue evidence="3 4">Sperm</tissue>
    </source>
</reference>
<protein>
    <submittedName>
        <fullName evidence="3 4">Uncharacterized protein LOC116954255</fullName>
    </submittedName>
</protein>
<dbReference type="Proteomes" id="UP001318040">
    <property type="component" value="Chromosome 54"/>
</dbReference>
<dbReference type="KEGG" id="pmrn:116954255"/>
<dbReference type="AlphaFoldDB" id="A0AAJ7U6G2"/>
<keyword evidence="2" id="KW-1185">Reference proteome</keyword>
<feature type="region of interest" description="Disordered" evidence="1">
    <location>
        <begin position="72"/>
        <end position="105"/>
    </location>
</feature>
<dbReference type="RefSeq" id="XP_032830727.1">
    <property type="nucleotide sequence ID" value="XM_032974836.1"/>
</dbReference>
<evidence type="ECO:0000313" key="3">
    <source>
        <dbReference type="RefSeq" id="XP_032830726.1"/>
    </source>
</evidence>
<proteinExistence type="predicted"/>
<evidence type="ECO:0000313" key="2">
    <source>
        <dbReference type="Proteomes" id="UP001318040"/>
    </source>
</evidence>
<evidence type="ECO:0000256" key="1">
    <source>
        <dbReference type="SAM" id="MobiDB-lite"/>
    </source>
</evidence>
<gene>
    <name evidence="3 4" type="primary">LOC116954255</name>
</gene>
<evidence type="ECO:0000313" key="4">
    <source>
        <dbReference type="RefSeq" id="XP_032830727.1"/>
    </source>
</evidence>
<dbReference type="RefSeq" id="XP_032830726.1">
    <property type="nucleotide sequence ID" value="XM_032974835.1"/>
</dbReference>
<accession>A0AAJ7U6G2</accession>
<feature type="compositionally biased region" description="Polar residues" evidence="1">
    <location>
        <begin position="73"/>
        <end position="85"/>
    </location>
</feature>
<organism evidence="2 3">
    <name type="scientific">Petromyzon marinus</name>
    <name type="common">Sea lamprey</name>
    <dbReference type="NCBI Taxonomy" id="7757"/>
    <lineage>
        <taxon>Eukaryota</taxon>
        <taxon>Metazoa</taxon>
        <taxon>Chordata</taxon>
        <taxon>Craniata</taxon>
        <taxon>Vertebrata</taxon>
        <taxon>Cyclostomata</taxon>
        <taxon>Hyperoartia</taxon>
        <taxon>Petromyzontiformes</taxon>
        <taxon>Petromyzontidae</taxon>
        <taxon>Petromyzon</taxon>
    </lineage>
</organism>
<sequence length="238" mass="25831">MACSGPRNGNFADNRQGLACSSPRNGNFADDRQGLACSGPRNGNFADDRQGLACSGPRNGNFADDRQRLLSRPETSGCQPLSSADGSRMEHNATADAKGPQVSPDTALEECVYTEQDIRRKIFMDRRAKAKALVIHDCFRDAKEGAAIPSEHRASHNTLGHASPLDCLYGYLSLATAPVQVGDAEDIPTKNGRIVYSRELLLNYLYSPLCWVKLSLPKYDVVLNKPHGHALEIKGSSS</sequence>
<name>A0AAJ7U6G2_PETMA</name>